<keyword evidence="3" id="KW-1185">Reference proteome</keyword>
<organism evidence="2 3">
    <name type="scientific">Platanthera zijinensis</name>
    <dbReference type="NCBI Taxonomy" id="2320716"/>
    <lineage>
        <taxon>Eukaryota</taxon>
        <taxon>Viridiplantae</taxon>
        <taxon>Streptophyta</taxon>
        <taxon>Embryophyta</taxon>
        <taxon>Tracheophyta</taxon>
        <taxon>Spermatophyta</taxon>
        <taxon>Magnoliopsida</taxon>
        <taxon>Liliopsida</taxon>
        <taxon>Asparagales</taxon>
        <taxon>Orchidaceae</taxon>
        <taxon>Orchidoideae</taxon>
        <taxon>Orchideae</taxon>
        <taxon>Orchidinae</taxon>
        <taxon>Platanthera</taxon>
    </lineage>
</organism>
<evidence type="ECO:0000313" key="2">
    <source>
        <dbReference type="EMBL" id="KAK8930924.1"/>
    </source>
</evidence>
<comment type="caution">
    <text evidence="2">The sequence shown here is derived from an EMBL/GenBank/DDBJ whole genome shotgun (WGS) entry which is preliminary data.</text>
</comment>
<sequence length="111" mass="12789">MRERGLRLSFMGERERNIIMGILYSHYHLPNKTTVSHSKLKTVLFGQISKTVQKRMQPQILRCNLFSAPNAPGPFEPDMSQPNKNSVWSSHLPPPVRTLRFHPSPPNQMEP</sequence>
<accession>A0AAP0G0N4</accession>
<reference evidence="2 3" key="1">
    <citation type="journal article" date="2022" name="Nat. Plants">
        <title>Genomes of leafy and leafless Platanthera orchids illuminate the evolution of mycoheterotrophy.</title>
        <authorList>
            <person name="Li M.H."/>
            <person name="Liu K.W."/>
            <person name="Li Z."/>
            <person name="Lu H.C."/>
            <person name="Ye Q.L."/>
            <person name="Zhang D."/>
            <person name="Wang J.Y."/>
            <person name="Li Y.F."/>
            <person name="Zhong Z.M."/>
            <person name="Liu X."/>
            <person name="Yu X."/>
            <person name="Liu D.K."/>
            <person name="Tu X.D."/>
            <person name="Liu B."/>
            <person name="Hao Y."/>
            <person name="Liao X.Y."/>
            <person name="Jiang Y.T."/>
            <person name="Sun W.H."/>
            <person name="Chen J."/>
            <person name="Chen Y.Q."/>
            <person name="Ai Y."/>
            <person name="Zhai J.W."/>
            <person name="Wu S.S."/>
            <person name="Zhou Z."/>
            <person name="Hsiao Y.Y."/>
            <person name="Wu W.L."/>
            <person name="Chen Y.Y."/>
            <person name="Lin Y.F."/>
            <person name="Hsu J.L."/>
            <person name="Li C.Y."/>
            <person name="Wang Z.W."/>
            <person name="Zhao X."/>
            <person name="Zhong W.Y."/>
            <person name="Ma X.K."/>
            <person name="Ma L."/>
            <person name="Huang J."/>
            <person name="Chen G.Z."/>
            <person name="Huang M.Z."/>
            <person name="Huang L."/>
            <person name="Peng D.H."/>
            <person name="Luo Y.B."/>
            <person name="Zou S.Q."/>
            <person name="Chen S.P."/>
            <person name="Lan S."/>
            <person name="Tsai W.C."/>
            <person name="Van de Peer Y."/>
            <person name="Liu Z.J."/>
        </authorList>
    </citation>
    <scope>NUCLEOTIDE SEQUENCE [LARGE SCALE GENOMIC DNA]</scope>
    <source>
        <strain evidence="2">Lor287</strain>
    </source>
</reference>
<feature type="compositionally biased region" description="Polar residues" evidence="1">
    <location>
        <begin position="80"/>
        <end position="89"/>
    </location>
</feature>
<evidence type="ECO:0000313" key="3">
    <source>
        <dbReference type="Proteomes" id="UP001418222"/>
    </source>
</evidence>
<feature type="region of interest" description="Disordered" evidence="1">
    <location>
        <begin position="72"/>
        <end position="111"/>
    </location>
</feature>
<dbReference type="Proteomes" id="UP001418222">
    <property type="component" value="Unassembled WGS sequence"/>
</dbReference>
<gene>
    <name evidence="2" type="ORF">KSP39_PZI016706</name>
</gene>
<name>A0AAP0G0N4_9ASPA</name>
<proteinExistence type="predicted"/>
<protein>
    <submittedName>
        <fullName evidence="2">Uncharacterized protein</fullName>
    </submittedName>
</protein>
<dbReference type="AlphaFoldDB" id="A0AAP0G0N4"/>
<dbReference type="EMBL" id="JBBWWQ010000014">
    <property type="protein sequence ID" value="KAK8930924.1"/>
    <property type="molecule type" value="Genomic_DNA"/>
</dbReference>
<evidence type="ECO:0000256" key="1">
    <source>
        <dbReference type="SAM" id="MobiDB-lite"/>
    </source>
</evidence>